<protein>
    <submittedName>
        <fullName evidence="1">Uncharacterized protein</fullName>
    </submittedName>
</protein>
<feature type="non-terminal residue" evidence="1">
    <location>
        <position position="1"/>
    </location>
</feature>
<comment type="caution">
    <text evidence="1">The sequence shown here is derived from an EMBL/GenBank/DDBJ whole genome shotgun (WGS) entry which is preliminary data.</text>
</comment>
<evidence type="ECO:0000313" key="2">
    <source>
        <dbReference type="Proteomes" id="UP000708208"/>
    </source>
</evidence>
<evidence type="ECO:0000313" key="1">
    <source>
        <dbReference type="EMBL" id="CAG7830974.1"/>
    </source>
</evidence>
<keyword evidence="2" id="KW-1185">Reference proteome</keyword>
<organism evidence="1 2">
    <name type="scientific">Allacma fusca</name>
    <dbReference type="NCBI Taxonomy" id="39272"/>
    <lineage>
        <taxon>Eukaryota</taxon>
        <taxon>Metazoa</taxon>
        <taxon>Ecdysozoa</taxon>
        <taxon>Arthropoda</taxon>
        <taxon>Hexapoda</taxon>
        <taxon>Collembola</taxon>
        <taxon>Symphypleona</taxon>
        <taxon>Sminthuridae</taxon>
        <taxon>Allacma</taxon>
    </lineage>
</organism>
<dbReference type="Proteomes" id="UP000708208">
    <property type="component" value="Unassembled WGS sequence"/>
</dbReference>
<proteinExistence type="predicted"/>
<gene>
    <name evidence="1" type="ORF">AFUS01_LOCUS40740</name>
</gene>
<dbReference type="EMBL" id="CAJVCH010558303">
    <property type="protein sequence ID" value="CAG7830974.1"/>
    <property type="molecule type" value="Genomic_DNA"/>
</dbReference>
<name>A0A8J2LET2_9HEXA</name>
<accession>A0A8J2LET2</accession>
<reference evidence="1" key="1">
    <citation type="submission" date="2021-06" db="EMBL/GenBank/DDBJ databases">
        <authorList>
            <person name="Hodson N. C."/>
            <person name="Mongue J. A."/>
            <person name="Jaron S. K."/>
        </authorList>
    </citation>
    <scope>NUCLEOTIDE SEQUENCE</scope>
</reference>
<sequence>QGCAKREIKKLSQL</sequence>